<dbReference type="GO" id="GO:0071944">
    <property type="term" value="C:cell periphery"/>
    <property type="evidence" value="ECO:0007669"/>
    <property type="project" value="UniProtKB-ARBA"/>
</dbReference>
<keyword evidence="2 6" id="KW-0812">Transmembrane</keyword>
<dbReference type="HOGENOM" id="CLU_612591_0_0_1"/>
<keyword evidence="4 6" id="KW-0472">Membrane</keyword>
<proteinExistence type="predicted"/>
<name>A0A0D0E9U4_9AGAM</name>
<feature type="compositionally biased region" description="Polar residues" evidence="5">
    <location>
        <begin position="302"/>
        <end position="332"/>
    </location>
</feature>
<feature type="transmembrane region" description="Helical" evidence="6">
    <location>
        <begin position="220"/>
        <end position="243"/>
    </location>
</feature>
<comment type="subcellular location">
    <subcellularLocation>
        <location evidence="1">Membrane</location>
        <topology evidence="1">Single-pass membrane protein</topology>
    </subcellularLocation>
</comment>
<dbReference type="AlphaFoldDB" id="A0A0D0E9U4"/>
<evidence type="ECO:0000256" key="6">
    <source>
        <dbReference type="SAM" id="Phobius"/>
    </source>
</evidence>
<feature type="signal peptide" evidence="7">
    <location>
        <begin position="1"/>
        <end position="22"/>
    </location>
</feature>
<dbReference type="PANTHER" id="PTHR15549">
    <property type="entry name" value="PAIRED IMMUNOGLOBULIN-LIKE TYPE 2 RECEPTOR"/>
    <property type="match status" value="1"/>
</dbReference>
<evidence type="ECO:0000313" key="9">
    <source>
        <dbReference type="Proteomes" id="UP000054538"/>
    </source>
</evidence>
<feature type="region of interest" description="Disordered" evidence="5">
    <location>
        <begin position="260"/>
        <end position="283"/>
    </location>
</feature>
<keyword evidence="9" id="KW-1185">Reference proteome</keyword>
<gene>
    <name evidence="8" type="ORF">PAXRUDRAFT_822412</name>
</gene>
<evidence type="ECO:0000313" key="8">
    <source>
        <dbReference type="EMBL" id="KIK99729.1"/>
    </source>
</evidence>
<feature type="region of interest" description="Disordered" evidence="5">
    <location>
        <begin position="300"/>
        <end position="335"/>
    </location>
</feature>
<dbReference type="Proteomes" id="UP000054538">
    <property type="component" value="Unassembled WGS sequence"/>
</dbReference>
<protein>
    <submittedName>
        <fullName evidence="8">Unplaced genomic scaffold scaffold_29, whole genome shotgun sequence</fullName>
    </submittedName>
</protein>
<dbReference type="Gene3D" id="2.60.120.260">
    <property type="entry name" value="Galactose-binding domain-like"/>
    <property type="match status" value="1"/>
</dbReference>
<evidence type="ECO:0000256" key="2">
    <source>
        <dbReference type="ARBA" id="ARBA00022692"/>
    </source>
</evidence>
<keyword evidence="7" id="KW-0732">Signal</keyword>
<feature type="chain" id="PRO_5002209497" evidence="7">
    <location>
        <begin position="23"/>
        <end position="444"/>
    </location>
</feature>
<feature type="region of interest" description="Disordered" evidence="5">
    <location>
        <begin position="184"/>
        <end position="214"/>
    </location>
</feature>
<dbReference type="OrthoDB" id="2872628at2759"/>
<sequence>MVPGHCTGALLFLFTLVSFAWADYYIDDTNTTLTYASGPKAAWAPYAVGAETLELLLPNGTYEVIDAFVCYNHTYRYAACFDTDSCLLTVPFTGSGIAIYVYQAGPVGINASITIDGAHAETSVLNAPPGPAYQVANVSMFDVQQLLSGPHTLQLLINDLFGSYSGMMFDYAYINESLVTSPPTSSASLTSSGSSTSSGSATPTTTSISSPPSSGLHVDVGVVVGSVVGGIAVMITGIIAFLWMRRRRREQETIGLHFEGEITAHHPPSNQSRSTNVAEVGRSSVRNTESLVSIPLIPNRRAFSSDQTPGSVPSGQDTIYPFTSSPSNSSGTQDRKTRLVLSNDVSNPPGIELATYANQGRQFPSEAPLLPQSSGRDTSPSLTDEQADFINSLYNNNVPAAAIARVMERMLADQHAGIREWERETRLARSNTITSSTAPPSYRQ</sequence>
<feature type="region of interest" description="Disordered" evidence="5">
    <location>
        <begin position="359"/>
        <end position="383"/>
    </location>
</feature>
<keyword evidence="3 6" id="KW-1133">Transmembrane helix</keyword>
<evidence type="ECO:0000256" key="5">
    <source>
        <dbReference type="SAM" id="MobiDB-lite"/>
    </source>
</evidence>
<dbReference type="InterPro" id="IPR051694">
    <property type="entry name" value="Immunoregulatory_rcpt-like"/>
</dbReference>
<accession>A0A0D0E9U4</accession>
<feature type="compositionally biased region" description="Polar residues" evidence="5">
    <location>
        <begin position="371"/>
        <end position="383"/>
    </location>
</feature>
<reference evidence="8 9" key="1">
    <citation type="submission" date="2014-04" db="EMBL/GenBank/DDBJ databases">
        <authorList>
            <consortium name="DOE Joint Genome Institute"/>
            <person name="Kuo A."/>
            <person name="Kohler A."/>
            <person name="Jargeat P."/>
            <person name="Nagy L.G."/>
            <person name="Floudas D."/>
            <person name="Copeland A."/>
            <person name="Barry K.W."/>
            <person name="Cichocki N."/>
            <person name="Veneault-Fourrey C."/>
            <person name="LaButti K."/>
            <person name="Lindquist E.A."/>
            <person name="Lipzen A."/>
            <person name="Lundell T."/>
            <person name="Morin E."/>
            <person name="Murat C."/>
            <person name="Sun H."/>
            <person name="Tunlid A."/>
            <person name="Henrissat B."/>
            <person name="Grigoriev I.V."/>
            <person name="Hibbett D.S."/>
            <person name="Martin F."/>
            <person name="Nordberg H.P."/>
            <person name="Cantor M.N."/>
            <person name="Hua S.X."/>
        </authorList>
    </citation>
    <scope>NUCLEOTIDE SEQUENCE [LARGE SCALE GENOMIC DNA]</scope>
    <source>
        <strain evidence="8 9">Ve08.2h10</strain>
    </source>
</reference>
<evidence type="ECO:0000256" key="3">
    <source>
        <dbReference type="ARBA" id="ARBA00022989"/>
    </source>
</evidence>
<evidence type="ECO:0000256" key="1">
    <source>
        <dbReference type="ARBA" id="ARBA00004167"/>
    </source>
</evidence>
<evidence type="ECO:0000256" key="7">
    <source>
        <dbReference type="SAM" id="SignalP"/>
    </source>
</evidence>
<dbReference type="EMBL" id="KN824851">
    <property type="protein sequence ID" value="KIK99729.1"/>
    <property type="molecule type" value="Genomic_DNA"/>
</dbReference>
<organism evidence="8 9">
    <name type="scientific">Paxillus rubicundulus Ve08.2h10</name>
    <dbReference type="NCBI Taxonomy" id="930991"/>
    <lineage>
        <taxon>Eukaryota</taxon>
        <taxon>Fungi</taxon>
        <taxon>Dikarya</taxon>
        <taxon>Basidiomycota</taxon>
        <taxon>Agaricomycotina</taxon>
        <taxon>Agaricomycetes</taxon>
        <taxon>Agaricomycetidae</taxon>
        <taxon>Boletales</taxon>
        <taxon>Paxilineae</taxon>
        <taxon>Paxillaceae</taxon>
        <taxon>Paxillus</taxon>
    </lineage>
</organism>
<dbReference type="GO" id="GO:0016020">
    <property type="term" value="C:membrane"/>
    <property type="evidence" value="ECO:0007669"/>
    <property type="project" value="UniProtKB-SubCell"/>
</dbReference>
<dbReference type="InParanoid" id="A0A0D0E9U4"/>
<reference evidence="9" key="2">
    <citation type="submission" date="2015-01" db="EMBL/GenBank/DDBJ databases">
        <title>Evolutionary Origins and Diversification of the Mycorrhizal Mutualists.</title>
        <authorList>
            <consortium name="DOE Joint Genome Institute"/>
            <consortium name="Mycorrhizal Genomics Consortium"/>
            <person name="Kohler A."/>
            <person name="Kuo A."/>
            <person name="Nagy L.G."/>
            <person name="Floudas D."/>
            <person name="Copeland A."/>
            <person name="Barry K.W."/>
            <person name="Cichocki N."/>
            <person name="Veneault-Fourrey C."/>
            <person name="LaButti K."/>
            <person name="Lindquist E.A."/>
            <person name="Lipzen A."/>
            <person name="Lundell T."/>
            <person name="Morin E."/>
            <person name="Murat C."/>
            <person name="Riley R."/>
            <person name="Ohm R."/>
            <person name="Sun H."/>
            <person name="Tunlid A."/>
            <person name="Henrissat B."/>
            <person name="Grigoriev I.V."/>
            <person name="Hibbett D.S."/>
            <person name="Martin F."/>
        </authorList>
    </citation>
    <scope>NUCLEOTIDE SEQUENCE [LARGE SCALE GENOMIC DNA]</scope>
    <source>
        <strain evidence="9">Ve08.2h10</strain>
    </source>
</reference>
<feature type="compositionally biased region" description="Polar residues" evidence="5">
    <location>
        <begin position="268"/>
        <end position="277"/>
    </location>
</feature>
<evidence type="ECO:0000256" key="4">
    <source>
        <dbReference type="ARBA" id="ARBA00023136"/>
    </source>
</evidence>